<reference evidence="4" key="1">
    <citation type="journal article" date="2019" name="Int. J. Syst. Evol. Microbiol.">
        <title>The Global Catalogue of Microorganisms (GCM) 10K type strain sequencing project: providing services to taxonomists for standard genome sequencing and annotation.</title>
        <authorList>
            <consortium name="The Broad Institute Genomics Platform"/>
            <consortium name="The Broad Institute Genome Sequencing Center for Infectious Disease"/>
            <person name="Wu L."/>
            <person name="Ma J."/>
        </authorList>
    </citation>
    <scope>NUCLEOTIDE SEQUENCE [LARGE SCALE GENOMIC DNA]</scope>
    <source>
        <strain evidence="4">KCTC 32239</strain>
    </source>
</reference>
<evidence type="ECO:0000256" key="1">
    <source>
        <dbReference type="SAM" id="Phobius"/>
    </source>
</evidence>
<evidence type="ECO:0008006" key="5">
    <source>
        <dbReference type="Google" id="ProtNLM"/>
    </source>
</evidence>
<keyword evidence="1" id="KW-0812">Transmembrane</keyword>
<comment type="caution">
    <text evidence="3">The sequence shown here is derived from an EMBL/GenBank/DDBJ whole genome shotgun (WGS) entry which is preliminary data.</text>
</comment>
<protein>
    <recommendedName>
        <fullName evidence="5">PEP-CTERM protein-sorting domain-containing protein</fullName>
    </recommendedName>
</protein>
<sequence>MQKVLFVIFVSLFSIVAKASIIYESAAGGFDSTFCCGSILNTNQYIGATFTINEKTKIDAVGGHFMASKSFGGNLFGAIVRLNNSGYPSNSAFKLDNILAYTIFTPETGKDYLAPIAVNLDSGSYGIVFGAGLFGTSGFQALTLLQSQPSFSNGRSYGTSPGRNWHIEDSMPWARYRIIVSGERIVNAIEPSSLFLLIFGVLCIFLKKISLSFHRKNTVG</sequence>
<dbReference type="RefSeq" id="WP_189416726.1">
    <property type="nucleotide sequence ID" value="NZ_BMYZ01000001.1"/>
</dbReference>
<gene>
    <name evidence="3" type="ORF">GCM10011613_11990</name>
</gene>
<dbReference type="Proteomes" id="UP000619761">
    <property type="component" value="Unassembled WGS sequence"/>
</dbReference>
<accession>A0ABQ3AVM8</accession>
<evidence type="ECO:0000313" key="4">
    <source>
        <dbReference type="Proteomes" id="UP000619761"/>
    </source>
</evidence>
<keyword evidence="4" id="KW-1185">Reference proteome</keyword>
<organism evidence="3 4">
    <name type="scientific">Cellvibrio zantedeschiae</name>
    <dbReference type="NCBI Taxonomy" id="1237077"/>
    <lineage>
        <taxon>Bacteria</taxon>
        <taxon>Pseudomonadati</taxon>
        <taxon>Pseudomonadota</taxon>
        <taxon>Gammaproteobacteria</taxon>
        <taxon>Cellvibrionales</taxon>
        <taxon>Cellvibrionaceae</taxon>
        <taxon>Cellvibrio</taxon>
    </lineage>
</organism>
<feature type="signal peptide" evidence="2">
    <location>
        <begin position="1"/>
        <end position="19"/>
    </location>
</feature>
<name>A0ABQ3AVM8_9GAMM</name>
<keyword evidence="1" id="KW-1133">Transmembrane helix</keyword>
<keyword evidence="2" id="KW-0732">Signal</keyword>
<evidence type="ECO:0000313" key="3">
    <source>
        <dbReference type="EMBL" id="GGY69276.1"/>
    </source>
</evidence>
<keyword evidence="1" id="KW-0472">Membrane</keyword>
<evidence type="ECO:0000256" key="2">
    <source>
        <dbReference type="SAM" id="SignalP"/>
    </source>
</evidence>
<feature type="transmembrane region" description="Helical" evidence="1">
    <location>
        <begin position="185"/>
        <end position="206"/>
    </location>
</feature>
<proteinExistence type="predicted"/>
<dbReference type="EMBL" id="BMYZ01000001">
    <property type="protein sequence ID" value="GGY69276.1"/>
    <property type="molecule type" value="Genomic_DNA"/>
</dbReference>
<feature type="chain" id="PRO_5045512272" description="PEP-CTERM protein-sorting domain-containing protein" evidence="2">
    <location>
        <begin position="20"/>
        <end position="220"/>
    </location>
</feature>